<dbReference type="Pfam" id="PF19040">
    <property type="entry name" value="SGNH"/>
    <property type="match status" value="1"/>
</dbReference>
<feature type="transmembrane region" description="Helical" evidence="1">
    <location>
        <begin position="12"/>
        <end position="30"/>
    </location>
</feature>
<dbReference type="GO" id="GO:0016747">
    <property type="term" value="F:acyltransferase activity, transferring groups other than amino-acyl groups"/>
    <property type="evidence" value="ECO:0007669"/>
    <property type="project" value="InterPro"/>
</dbReference>
<feature type="non-terminal residue" evidence="4">
    <location>
        <position position="1"/>
    </location>
</feature>
<dbReference type="KEGG" id="cbr:CBG_06274"/>
<dbReference type="InterPro" id="IPR002656">
    <property type="entry name" value="Acyl_transf_3_dom"/>
</dbReference>
<dbReference type="WormBase" id="CBG06274">
    <property type="protein sequence ID" value="CBP47650"/>
    <property type="gene ID" value="WBGene00028577"/>
    <property type="gene designation" value="Cbr-oac-59"/>
</dbReference>
<feature type="transmembrane region" description="Helical" evidence="1">
    <location>
        <begin position="135"/>
        <end position="158"/>
    </location>
</feature>
<accession>A8X0H0</accession>
<dbReference type="RefSeq" id="XP_002633502.1">
    <property type="nucleotide sequence ID" value="XM_002633456.1"/>
</dbReference>
<evidence type="ECO:0000256" key="1">
    <source>
        <dbReference type="SAM" id="Phobius"/>
    </source>
</evidence>
<evidence type="ECO:0000259" key="2">
    <source>
        <dbReference type="Pfam" id="PF01757"/>
    </source>
</evidence>
<feature type="transmembrane region" description="Helical" evidence="1">
    <location>
        <begin position="362"/>
        <end position="381"/>
    </location>
</feature>
<evidence type="ECO:0000313" key="6">
    <source>
        <dbReference type="WormBase" id="CBG06274"/>
    </source>
</evidence>
<evidence type="ECO:0000313" key="5">
    <source>
        <dbReference type="Proteomes" id="UP000008549"/>
    </source>
</evidence>
<dbReference type="GO" id="GO:0016020">
    <property type="term" value="C:membrane"/>
    <property type="evidence" value="ECO:0000318"/>
    <property type="project" value="GO_Central"/>
</dbReference>
<dbReference type="FunCoup" id="A8X0H0">
    <property type="interactions" value="11"/>
</dbReference>
<feature type="transmembrane region" description="Helical" evidence="1">
    <location>
        <begin position="76"/>
        <end position="96"/>
    </location>
</feature>
<dbReference type="GeneID" id="8575499"/>
<dbReference type="PANTHER" id="PTHR23028:SF118">
    <property type="entry name" value="ACYL_TRANSF_3 DOMAIN-CONTAINING PROTEIN"/>
    <property type="match status" value="1"/>
</dbReference>
<dbReference type="GO" id="GO:0000271">
    <property type="term" value="P:polysaccharide biosynthetic process"/>
    <property type="evidence" value="ECO:0000318"/>
    <property type="project" value="GO_Central"/>
</dbReference>
<dbReference type="HOGENOM" id="CLU_005679_12_1_1"/>
<reference evidence="4 5" key="2">
    <citation type="journal article" date="2011" name="PLoS Genet.">
        <title>Caenorhabditis briggsae recombinant inbred line genotypes reveal inter-strain incompatibility and the evolution of recombination.</title>
        <authorList>
            <person name="Ross J.A."/>
            <person name="Koboldt D.C."/>
            <person name="Staisch J.E."/>
            <person name="Chamberlin H.M."/>
            <person name="Gupta B.P."/>
            <person name="Miller R.D."/>
            <person name="Baird S.E."/>
            <person name="Haag E.S."/>
        </authorList>
    </citation>
    <scope>NUCLEOTIDE SEQUENCE [LARGE SCALE GENOMIC DNA]</scope>
    <source>
        <strain evidence="4 5">AF16</strain>
    </source>
</reference>
<keyword evidence="1" id="KW-0472">Membrane</keyword>
<dbReference type="CTD" id="8575499"/>
<dbReference type="Pfam" id="PF01757">
    <property type="entry name" value="Acyl_transf_3"/>
    <property type="match status" value="1"/>
</dbReference>
<dbReference type="InParanoid" id="A8X0H0"/>
<feature type="transmembrane region" description="Helical" evidence="1">
    <location>
        <begin position="42"/>
        <end position="69"/>
    </location>
</feature>
<dbReference type="InterPro" id="IPR043968">
    <property type="entry name" value="SGNH"/>
</dbReference>
<dbReference type="OMA" id="SKCEMID"/>
<feature type="transmembrane region" description="Helical" evidence="1">
    <location>
        <begin position="276"/>
        <end position="296"/>
    </location>
</feature>
<feature type="domain" description="Acyltransferase 3" evidence="2">
    <location>
        <begin position="9"/>
        <end position="380"/>
    </location>
</feature>
<evidence type="ECO:0000259" key="3">
    <source>
        <dbReference type="Pfam" id="PF19040"/>
    </source>
</evidence>
<protein>
    <submittedName>
        <fullName evidence="4">Protein CBG06274</fullName>
    </submittedName>
</protein>
<feature type="transmembrane region" description="Helical" evidence="1">
    <location>
        <begin position="189"/>
        <end position="211"/>
    </location>
</feature>
<dbReference type="STRING" id="6238.A8X0H0"/>
<organism evidence="4 5">
    <name type="scientific">Caenorhabditis briggsae</name>
    <dbReference type="NCBI Taxonomy" id="6238"/>
    <lineage>
        <taxon>Eukaryota</taxon>
        <taxon>Metazoa</taxon>
        <taxon>Ecdysozoa</taxon>
        <taxon>Nematoda</taxon>
        <taxon>Chromadorea</taxon>
        <taxon>Rhabditida</taxon>
        <taxon>Rhabditina</taxon>
        <taxon>Rhabditomorpha</taxon>
        <taxon>Rhabditoidea</taxon>
        <taxon>Rhabditidae</taxon>
        <taxon>Peloderinae</taxon>
        <taxon>Caenorhabditis</taxon>
    </lineage>
</organism>
<keyword evidence="1" id="KW-0812">Transmembrane</keyword>
<feature type="non-terminal residue" evidence="4">
    <location>
        <position position="704"/>
    </location>
</feature>
<keyword evidence="5" id="KW-1185">Reference proteome</keyword>
<proteinExistence type="predicted"/>
<feature type="transmembrane region" description="Helical" evidence="1">
    <location>
        <begin position="165"/>
        <end position="183"/>
    </location>
</feature>
<dbReference type="InterPro" id="IPR050879">
    <property type="entry name" value="Acyltransferase_3"/>
</dbReference>
<dbReference type="PANTHER" id="PTHR23028">
    <property type="entry name" value="ACETYLTRANSFERASE"/>
    <property type="match status" value="1"/>
</dbReference>
<evidence type="ECO:0000313" key="4">
    <source>
        <dbReference type="EMBL" id="CAP26130.1"/>
    </source>
</evidence>
<feature type="domain" description="SGNH" evidence="3">
    <location>
        <begin position="468"/>
        <end position="698"/>
    </location>
</feature>
<name>A8X0H0_CAEBR</name>
<dbReference type="eggNOG" id="ENOG502SGA9">
    <property type="taxonomic scope" value="Eukaryota"/>
</dbReference>
<reference evidence="4 5" key="1">
    <citation type="journal article" date="2003" name="PLoS Biol.">
        <title>The genome sequence of Caenorhabditis briggsae: a platform for comparative genomics.</title>
        <authorList>
            <person name="Stein L.D."/>
            <person name="Bao Z."/>
            <person name="Blasiar D."/>
            <person name="Blumenthal T."/>
            <person name="Brent M.R."/>
            <person name="Chen N."/>
            <person name="Chinwalla A."/>
            <person name="Clarke L."/>
            <person name="Clee C."/>
            <person name="Coghlan A."/>
            <person name="Coulson A."/>
            <person name="D'Eustachio P."/>
            <person name="Fitch D.H."/>
            <person name="Fulton L.A."/>
            <person name="Fulton R.E."/>
            <person name="Griffiths-Jones S."/>
            <person name="Harris T.W."/>
            <person name="Hillier L.W."/>
            <person name="Kamath R."/>
            <person name="Kuwabara P.E."/>
            <person name="Mardis E.R."/>
            <person name="Marra M.A."/>
            <person name="Miner T.L."/>
            <person name="Minx P."/>
            <person name="Mullikin J.C."/>
            <person name="Plumb R.W."/>
            <person name="Rogers J."/>
            <person name="Schein J.E."/>
            <person name="Sohrmann M."/>
            <person name="Spieth J."/>
            <person name="Stajich J.E."/>
            <person name="Wei C."/>
            <person name="Willey D."/>
            <person name="Wilson R.K."/>
            <person name="Durbin R."/>
            <person name="Waterston R.H."/>
        </authorList>
    </citation>
    <scope>NUCLEOTIDE SEQUENCE [LARGE SCALE GENOMIC DNA]</scope>
    <source>
        <strain evidence="4 5">AF16</strain>
    </source>
</reference>
<dbReference type="Proteomes" id="UP000008549">
    <property type="component" value="Unassembled WGS sequence"/>
</dbReference>
<dbReference type="EMBL" id="HE600986">
    <property type="protein sequence ID" value="CAP26130.1"/>
    <property type="molecule type" value="Genomic_DNA"/>
</dbReference>
<feature type="transmembrane region" description="Helical" evidence="1">
    <location>
        <begin position="322"/>
        <end position="341"/>
    </location>
</feature>
<gene>
    <name evidence="6" type="primary">oac-59</name>
    <name evidence="4 6" type="ORF">CBG06274</name>
    <name evidence="4" type="ORF">CBG_06274</name>
</gene>
<sequence>QPTKSKRLDLQGIRGLAILSVLGFHFYPSYFPNGYLGVDQFFVLSGFLMCMLLTKTANSPVSSVFLNFYSRRFKRILPLYLLIILMSLIALYTVFIETAILQNQSSAFRALFFVSNRPKTGEEDYFEKLNLAMDIFTHTWSLSVEIQFYFVVPIIFLVGNLFPEIFKLGYYFILGITSLSYYVTSSQTVAFNSMFARIWQFLIGMVVYLIYFKKISNTTSLPFEMSKTTENLDDGKQKLLEEDGFDEESENEEEEQEKEVMAPPKVTTYLGPFSKYFFLFPMAYIVTYPIAFYPFLLRPIFTVFTGALMLISVDDIYLSNKMLTYIGDISYSLYLIHWPIYSYCKLMHPGNIYGRLKILSKMNIILTAGLIVSILLAVVVFETFEKWYLKLSNISITILVLTLLSINLILIHKDVINGQMNPSSSNFTRLDGVLPNMTYDDADRLNAHWQRTDLGGLNEPGCIKRTPGKVWCDYEEKGKDFKIAIFGNSLTLNHHKMFLQECRHRAYNVTMYSEYGCEPLAALSNEAHCKRHLIDFVDFLKSAKPDYAFLFTRFFATGVPFADANNTNLETDSTYKEMRHQMERFIPNIKKKLYVLDAFPRTNNQYTLKVAKDLKSGRKLEEIHKEIVQLDTYKLARYRTESIVKECGSKCEMIDYEPLLFNKTTNRFEFFDSTGFLYFTGINHLSAHGMELVRPLYTEICRKL</sequence>
<keyword evidence="1" id="KW-1133">Transmembrane helix</keyword>
<feature type="transmembrane region" description="Helical" evidence="1">
    <location>
        <begin position="387"/>
        <end position="410"/>
    </location>
</feature>
<dbReference type="AlphaFoldDB" id="A8X0H0"/>